<reference evidence="2" key="2">
    <citation type="submission" date="2025-08" db="UniProtKB">
        <authorList>
            <consortium name="Ensembl"/>
        </authorList>
    </citation>
    <scope>IDENTIFICATION</scope>
</reference>
<dbReference type="Gene3D" id="3.40.50.1820">
    <property type="entry name" value="alpha/beta hydrolase"/>
    <property type="match status" value="1"/>
</dbReference>
<dbReference type="STRING" id="29139.ENSVURP00010019861"/>
<dbReference type="GO" id="GO:0006631">
    <property type="term" value="P:fatty acid metabolic process"/>
    <property type="evidence" value="ECO:0007669"/>
    <property type="project" value="TreeGrafter"/>
</dbReference>
<accession>A0A4X2LCP7</accession>
<dbReference type="OMA" id="ICIFSID"/>
<keyword evidence="3" id="KW-1185">Reference proteome</keyword>
<dbReference type="Proteomes" id="UP000314987">
    <property type="component" value="Unassembled WGS sequence"/>
</dbReference>
<dbReference type="PANTHER" id="PTHR10824:SF16">
    <property type="entry name" value="ACYL-COENZYME A THIOESTERASE 1-RELATED"/>
    <property type="match status" value="1"/>
</dbReference>
<evidence type="ECO:0000313" key="2">
    <source>
        <dbReference type="Ensembl" id="ENSVURP00010019861.1"/>
    </source>
</evidence>
<dbReference type="GeneTree" id="ENSGT01010000222336"/>
<dbReference type="SUPFAM" id="SSF53474">
    <property type="entry name" value="alpha/beta-Hydrolases"/>
    <property type="match status" value="1"/>
</dbReference>
<dbReference type="AlphaFoldDB" id="A0A4X2LCP7"/>
<dbReference type="InterPro" id="IPR029058">
    <property type="entry name" value="AB_hydrolase_fold"/>
</dbReference>
<name>A0A4X2LCP7_VOMUR</name>
<dbReference type="InterPro" id="IPR014940">
    <property type="entry name" value="BAAT_C"/>
</dbReference>
<protein>
    <recommendedName>
        <fullName evidence="1">BAAT/Acyl-CoA thioester hydrolase C-terminal domain-containing protein</fullName>
    </recommendedName>
</protein>
<dbReference type="GO" id="GO:0006637">
    <property type="term" value="P:acyl-CoA metabolic process"/>
    <property type="evidence" value="ECO:0007669"/>
    <property type="project" value="TreeGrafter"/>
</dbReference>
<evidence type="ECO:0000259" key="1">
    <source>
        <dbReference type="Pfam" id="PF08840"/>
    </source>
</evidence>
<feature type="domain" description="BAAT/Acyl-CoA thioester hydrolase C-terminal" evidence="1">
    <location>
        <begin position="9"/>
        <end position="187"/>
    </location>
</feature>
<reference evidence="2" key="3">
    <citation type="submission" date="2025-09" db="UniProtKB">
        <authorList>
            <consortium name="Ensembl"/>
        </authorList>
    </citation>
    <scope>IDENTIFICATION</scope>
</reference>
<proteinExistence type="predicted"/>
<dbReference type="PANTHER" id="PTHR10824">
    <property type="entry name" value="ACYL-COENZYME A THIOESTERASE-RELATED"/>
    <property type="match status" value="1"/>
</dbReference>
<evidence type="ECO:0000313" key="3">
    <source>
        <dbReference type="Proteomes" id="UP000314987"/>
    </source>
</evidence>
<dbReference type="Pfam" id="PF08840">
    <property type="entry name" value="BAAT_C"/>
    <property type="match status" value="1"/>
</dbReference>
<dbReference type="Ensembl" id="ENSVURT00010022611.1">
    <property type="protein sequence ID" value="ENSVURP00010019861.1"/>
    <property type="gene ID" value="ENSVURG00010015180.1"/>
</dbReference>
<dbReference type="GO" id="GO:0047617">
    <property type="term" value="F:fatty acyl-CoA hydrolase activity"/>
    <property type="evidence" value="ECO:0007669"/>
    <property type="project" value="TreeGrafter"/>
</dbReference>
<sequence length="189" mass="20648">MLRFLKSLVKGPGVGLPGFSKGADLCLSMASHLKDIMATVILSGSVLNVGSALHYKGMTILPRGSDPEHIKMTKDGFADIVDALNNPLEEPNRRSLIPVEKAESCFLFLVANEAAKLLQAHGKKKPKIICYPETGHCIVPPYLPVCLVSFHTLVGKLVIWGGEVRVHSMAQIDAWKQLQAFFHKHLGND</sequence>
<reference evidence="3" key="1">
    <citation type="submission" date="2018-12" db="EMBL/GenBank/DDBJ databases">
        <authorList>
            <person name="Yazar S."/>
        </authorList>
    </citation>
    <scope>NUCLEOTIDE SEQUENCE [LARGE SCALE GENOMIC DNA]</scope>
</reference>
<organism evidence="2 3">
    <name type="scientific">Vombatus ursinus</name>
    <name type="common">Common wombat</name>
    <dbReference type="NCBI Taxonomy" id="29139"/>
    <lineage>
        <taxon>Eukaryota</taxon>
        <taxon>Metazoa</taxon>
        <taxon>Chordata</taxon>
        <taxon>Craniata</taxon>
        <taxon>Vertebrata</taxon>
        <taxon>Euteleostomi</taxon>
        <taxon>Mammalia</taxon>
        <taxon>Metatheria</taxon>
        <taxon>Diprotodontia</taxon>
        <taxon>Vombatidae</taxon>
        <taxon>Vombatus</taxon>
    </lineage>
</organism>